<dbReference type="FunFam" id="1.10.510.10:FF:000481">
    <property type="entry name" value="Asator, isoform D"/>
    <property type="match status" value="1"/>
</dbReference>
<dbReference type="GO" id="GO:0015630">
    <property type="term" value="C:microtubule cytoskeleton"/>
    <property type="evidence" value="ECO:0007669"/>
    <property type="project" value="UniProtKB-ARBA"/>
</dbReference>
<feature type="region of interest" description="Disordered" evidence="7">
    <location>
        <begin position="799"/>
        <end position="847"/>
    </location>
</feature>
<dbReference type="CDD" id="cd14017">
    <property type="entry name" value="STKc_TTBK"/>
    <property type="match status" value="1"/>
</dbReference>
<dbReference type="OrthoDB" id="5979581at2759"/>
<dbReference type="GO" id="GO:0005524">
    <property type="term" value="F:ATP binding"/>
    <property type="evidence" value="ECO:0007669"/>
    <property type="project" value="UniProtKB-UniRule"/>
</dbReference>
<feature type="compositionally biased region" description="Polar residues" evidence="7">
    <location>
        <begin position="1014"/>
        <end position="1046"/>
    </location>
</feature>
<feature type="compositionally biased region" description="Basic and acidic residues" evidence="7">
    <location>
        <begin position="690"/>
        <end position="705"/>
    </location>
</feature>
<dbReference type="AlphaFoldDB" id="A0A8J1U759"/>
<feature type="region of interest" description="Disordered" evidence="7">
    <location>
        <begin position="413"/>
        <end position="446"/>
    </location>
</feature>
<feature type="compositionally biased region" description="Basic and acidic residues" evidence="7">
    <location>
        <begin position="877"/>
        <end position="909"/>
    </location>
</feature>
<dbReference type="InterPro" id="IPR000719">
    <property type="entry name" value="Prot_kinase_dom"/>
</dbReference>
<gene>
    <name evidence="8" type="ORF">OFUS_LOCUS16162</name>
</gene>
<sequence>MSEDLLQPGFVVKDRWKVIKKIGGGGFGEIYEGSDMVTKESVALKLESAKQPKQVLKMEVAVLKKLQGQDHVCRFLGCGRNDKFNYVVMSLKGKNLAELRRSQQRGNFTISTTLRLGVQILRAIESIHAVGFLHRDVKPSNFAMGRSPSTCKTVYMLDFGLARQYTNATGDVRTPRPAAGFRGTVRYASVNAHKNIEMGRHDDLYSLFYMLVEFVIGQLPWRKIKDKEQVGKMKDTYDHKHLLDHLPQEFHDFLDHISNLTYYDKPDYGMLHALFVKCMQRKGVRDSDPYDWEKGCGDGSLTTTTTTTTPPVGTRQTQGMAGVLQAGPFTPGSHFLAANTDVPADQENLSVEADIPNKENEKRESPRIFGMARQESGAQQPPVLRTSDRNLNAALSAKLSGLLHLDNKAPLAECRSDDGPVRKPSDVSSKTPQGSLKLPVPGARTTTTSPLAVLDLQLRNILKSEHSSSLSEKVQARKSSMPLPALAPLSQSDQEIDSKESHKSRENVQRNKSPTGTGIPAGQENVPIEEQDNLEPSAKIAQNQKDFKKEEDISEDKDRTKHVEIKVDSAKDDKDMRDNANIDVAKPEAKIAEPVDEDEPKDKPDGEEQASNVYADENATRAAPFTFASQWVVSFASSSEDEEENAHWEVVQSSKPKQVPNKAAIQHKSLPIEQHDKPDEQQQTDYIEQQVHDPIKQPNEEHVTSTEENNMKLYPLEDIQDKINQGFLEDGLEVDADIEDNVDIEDKSLIEDNIQNDGIVDGIRANNDEGIDDMKSNHEPKGACDDNIAVLEHNLSEKDSIQHNQNDVVTHSKKDSLSNRDTSKPNFIKGDIDDSTKDRKAEESALDVENNIVSNESPNAHMEKSPLTRTPMLFSTDESHNETPEKMNTKSDELLKMVVEDEVRKEHINGDGANEDKDYEDDWEEEEECSDEQMKENENIPPSVQNSDLKDINTIGISNTVDSPRVNVSSNETQSVNQQYNAEPDQNRNSQIISDTANVDEVGNINGYHIAGDVNTTTKDNVIDNQPSAMRLQSQTKPPSSPVKQLSSVASPSPSTSLCSSPRTGVSGLTPRSGVYSPDGPRIPHPPPGKAPRNAVVSARRRRYKVPSSVENARGGLISSFPEGQLQVRGEEGEKSRRLSNKETEL</sequence>
<accession>A0A8J1U759</accession>
<evidence type="ECO:0000256" key="6">
    <source>
        <dbReference type="ARBA" id="ARBA00061588"/>
    </source>
</evidence>
<dbReference type="Proteomes" id="UP000749559">
    <property type="component" value="Unassembled WGS sequence"/>
</dbReference>
<feature type="compositionally biased region" description="Basic and acidic residues" evidence="7">
    <location>
        <begin position="545"/>
        <end position="593"/>
    </location>
</feature>
<dbReference type="SMART" id="SM00220">
    <property type="entry name" value="S_TKc"/>
    <property type="match status" value="1"/>
</dbReference>
<dbReference type="EMBL" id="CAIIXF020000008">
    <property type="protein sequence ID" value="CAH1791024.1"/>
    <property type="molecule type" value="Genomic_DNA"/>
</dbReference>
<dbReference type="PROSITE" id="PS50011">
    <property type="entry name" value="PROTEIN_KINASE_DOM"/>
    <property type="match status" value="1"/>
</dbReference>
<protein>
    <submittedName>
        <fullName evidence="8">Uncharacterized protein</fullName>
    </submittedName>
</protein>
<feature type="region of interest" description="Disordered" evidence="7">
    <location>
        <begin position="465"/>
        <end position="621"/>
    </location>
</feature>
<evidence type="ECO:0000256" key="7">
    <source>
        <dbReference type="SAM" id="MobiDB-lite"/>
    </source>
</evidence>
<dbReference type="InterPro" id="IPR047916">
    <property type="entry name" value="TTBK_Asator-like_STKc"/>
</dbReference>
<keyword evidence="5" id="KW-0067">ATP-binding</keyword>
<comment type="caution">
    <text evidence="8">The sequence shown here is derived from an EMBL/GenBank/DDBJ whole genome shotgun (WGS) entry which is preliminary data.</text>
</comment>
<keyword evidence="3" id="KW-0547">Nucleotide-binding</keyword>
<organism evidence="8 9">
    <name type="scientific">Owenia fusiformis</name>
    <name type="common">Polychaete worm</name>
    <dbReference type="NCBI Taxonomy" id="6347"/>
    <lineage>
        <taxon>Eukaryota</taxon>
        <taxon>Metazoa</taxon>
        <taxon>Spiralia</taxon>
        <taxon>Lophotrochozoa</taxon>
        <taxon>Annelida</taxon>
        <taxon>Polychaeta</taxon>
        <taxon>Sedentaria</taxon>
        <taxon>Canalipalpata</taxon>
        <taxon>Sabellida</taxon>
        <taxon>Oweniida</taxon>
        <taxon>Oweniidae</taxon>
        <taxon>Owenia</taxon>
    </lineage>
</organism>
<dbReference type="FunFam" id="3.30.200.20:FF:000358">
    <property type="entry name" value="Tau tubulin kinase 2b"/>
    <property type="match status" value="1"/>
</dbReference>
<evidence type="ECO:0000256" key="2">
    <source>
        <dbReference type="ARBA" id="ARBA00022679"/>
    </source>
</evidence>
<evidence type="ECO:0000256" key="5">
    <source>
        <dbReference type="ARBA" id="ARBA00022840"/>
    </source>
</evidence>
<dbReference type="PROSITE" id="PS00107">
    <property type="entry name" value="PROTEIN_KINASE_ATP"/>
    <property type="match status" value="1"/>
</dbReference>
<dbReference type="Gene3D" id="1.10.510.10">
    <property type="entry name" value="Transferase(Phosphotransferase) domain 1"/>
    <property type="match status" value="1"/>
</dbReference>
<feature type="compositionally biased region" description="Basic and acidic residues" evidence="7">
    <location>
        <begin position="810"/>
        <end position="823"/>
    </location>
</feature>
<dbReference type="GO" id="GO:0004674">
    <property type="term" value="F:protein serine/threonine kinase activity"/>
    <property type="evidence" value="ECO:0007669"/>
    <property type="project" value="UniProtKB-KW"/>
</dbReference>
<keyword evidence="2" id="KW-0808">Transferase</keyword>
<feature type="region of interest" description="Disordered" evidence="7">
    <location>
        <begin position="1008"/>
        <end position="1146"/>
    </location>
</feature>
<dbReference type="InterPro" id="IPR017441">
    <property type="entry name" value="Protein_kinase_ATP_BS"/>
</dbReference>
<feature type="compositionally biased region" description="Pro residues" evidence="7">
    <location>
        <begin position="1081"/>
        <end position="1090"/>
    </location>
</feature>
<name>A0A8J1U759_OWEFU</name>
<feature type="compositionally biased region" description="Basic and acidic residues" evidence="7">
    <location>
        <begin position="496"/>
        <end position="509"/>
    </location>
</feature>
<comment type="similarity">
    <text evidence="6">Belongs to the protein kinase superfamily. CK1 Ser/Thr protein kinase family.</text>
</comment>
<feature type="compositionally biased region" description="Basic and acidic residues" evidence="7">
    <location>
        <begin position="830"/>
        <end position="843"/>
    </location>
</feature>
<feature type="region of interest" description="Disordered" evidence="7">
    <location>
        <begin position="765"/>
        <end position="784"/>
    </location>
</feature>
<feature type="region of interest" description="Disordered" evidence="7">
    <location>
        <begin position="635"/>
        <end position="713"/>
    </location>
</feature>
<keyword evidence="9" id="KW-1185">Reference proteome</keyword>
<dbReference type="PANTHER" id="PTHR11909">
    <property type="entry name" value="CASEIN KINASE-RELATED"/>
    <property type="match status" value="1"/>
</dbReference>
<feature type="compositionally biased region" description="Basic and acidic residues" evidence="7">
    <location>
        <begin position="772"/>
        <end position="784"/>
    </location>
</feature>
<keyword evidence="4" id="KW-0418">Kinase</keyword>
<feature type="region of interest" description="Disordered" evidence="7">
    <location>
        <begin position="872"/>
        <end position="996"/>
    </location>
</feature>
<proteinExistence type="inferred from homology"/>
<evidence type="ECO:0000313" key="9">
    <source>
        <dbReference type="Proteomes" id="UP000749559"/>
    </source>
</evidence>
<keyword evidence="1" id="KW-0723">Serine/threonine-protein kinase</keyword>
<feature type="compositionally biased region" description="Polar residues" evidence="7">
    <location>
        <begin position="987"/>
        <end position="996"/>
    </location>
</feature>
<evidence type="ECO:0000313" key="8">
    <source>
        <dbReference type="EMBL" id="CAH1791024.1"/>
    </source>
</evidence>
<dbReference type="Pfam" id="PF00069">
    <property type="entry name" value="Pkinase"/>
    <property type="match status" value="1"/>
</dbReference>
<dbReference type="InterPro" id="IPR050235">
    <property type="entry name" value="CK1_Ser-Thr_kinase"/>
</dbReference>
<dbReference type="SUPFAM" id="SSF56112">
    <property type="entry name" value="Protein kinase-like (PK-like)"/>
    <property type="match status" value="1"/>
</dbReference>
<reference evidence="8" key="1">
    <citation type="submission" date="2022-03" db="EMBL/GenBank/DDBJ databases">
        <authorList>
            <person name="Martin C."/>
        </authorList>
    </citation>
    <scope>NUCLEOTIDE SEQUENCE</scope>
</reference>
<feature type="compositionally biased region" description="Low complexity" evidence="7">
    <location>
        <begin position="1047"/>
        <end position="1062"/>
    </location>
</feature>
<evidence type="ECO:0000256" key="3">
    <source>
        <dbReference type="ARBA" id="ARBA00022741"/>
    </source>
</evidence>
<feature type="compositionally biased region" description="Acidic residues" evidence="7">
    <location>
        <begin position="917"/>
        <end position="931"/>
    </location>
</feature>
<dbReference type="InterPro" id="IPR011009">
    <property type="entry name" value="Kinase-like_dom_sf"/>
</dbReference>
<evidence type="ECO:0000256" key="4">
    <source>
        <dbReference type="ARBA" id="ARBA00022777"/>
    </source>
</evidence>
<evidence type="ECO:0000256" key="1">
    <source>
        <dbReference type="ARBA" id="ARBA00022527"/>
    </source>
</evidence>
<feature type="compositionally biased region" description="Basic and acidic residues" evidence="7">
    <location>
        <begin position="1129"/>
        <end position="1146"/>
    </location>
</feature>
<feature type="compositionally biased region" description="Polar residues" evidence="7">
    <location>
        <begin position="955"/>
        <end position="981"/>
    </location>
</feature>
<feature type="compositionally biased region" description="Basic and acidic residues" evidence="7">
    <location>
        <begin position="414"/>
        <end position="425"/>
    </location>
</feature>